<dbReference type="Proteomes" id="UP001338582">
    <property type="component" value="Chromosome 5"/>
</dbReference>
<dbReference type="KEGG" id="asau:88175435"/>
<feature type="compositionally biased region" description="Low complexity" evidence="1">
    <location>
        <begin position="483"/>
        <end position="496"/>
    </location>
</feature>
<feature type="region of interest" description="Disordered" evidence="1">
    <location>
        <begin position="230"/>
        <end position="313"/>
    </location>
</feature>
<feature type="compositionally biased region" description="Basic and acidic residues" evidence="1">
    <location>
        <begin position="48"/>
        <end position="59"/>
    </location>
</feature>
<dbReference type="Pfam" id="PF12751">
    <property type="entry name" value="Vac7"/>
    <property type="match status" value="2"/>
</dbReference>
<feature type="region of interest" description="Disordered" evidence="1">
    <location>
        <begin position="140"/>
        <end position="160"/>
    </location>
</feature>
<feature type="region of interest" description="Disordered" evidence="1">
    <location>
        <begin position="415"/>
        <end position="510"/>
    </location>
</feature>
<feature type="compositionally biased region" description="Polar residues" evidence="1">
    <location>
        <begin position="281"/>
        <end position="290"/>
    </location>
</feature>
<dbReference type="GO" id="GO:0000329">
    <property type="term" value="C:fungal-type vacuole membrane"/>
    <property type="evidence" value="ECO:0007669"/>
    <property type="project" value="TreeGrafter"/>
</dbReference>
<dbReference type="PANTHER" id="PTHR28258">
    <property type="entry name" value="VACUOLAR SEGREGATION PROTEIN 7"/>
    <property type="match status" value="1"/>
</dbReference>
<gene>
    <name evidence="3" type="ORF">PUMCH_004374</name>
</gene>
<evidence type="ECO:0000256" key="1">
    <source>
        <dbReference type="SAM" id="MobiDB-lite"/>
    </source>
</evidence>
<dbReference type="EMBL" id="CP138898">
    <property type="protein sequence ID" value="WPK27003.1"/>
    <property type="molecule type" value="Genomic_DNA"/>
</dbReference>
<dbReference type="GO" id="GO:0010513">
    <property type="term" value="P:positive regulation of phosphatidylinositol biosynthetic process"/>
    <property type="evidence" value="ECO:0007669"/>
    <property type="project" value="TreeGrafter"/>
</dbReference>
<evidence type="ECO:0008006" key="5">
    <source>
        <dbReference type="Google" id="ProtNLM"/>
    </source>
</evidence>
<accession>A0AAX4HEV0</accession>
<feature type="compositionally biased region" description="Polar residues" evidence="1">
    <location>
        <begin position="253"/>
        <end position="266"/>
    </location>
</feature>
<sequence>MSSAGQLDPKGLSKSPPMSPKSAQFHLLPPPKPATDTTSSLAATPEIEENKSKKQDKKPLILQPLPLSNTVSPASLYSVLPASGLNGQLNTGPSVINKQLLSKLNKSLKEKQKVTSTKESHARNSALIQEVMSPALQQSFNVSGSASSETTGTHNNVPLNESMDLDWAADSDVSNLTGQGKDDVSVKAKSKLVAKQNSTRTDFFAAKLAIAVDDVESSDSDETFIYETNANEYNADDRNGVPTGLSQDEQRKQQQISIADNASQANPDVMSLSGSVRGASNLGSHATSPTAEIRKDEDSSSFVMPPPHHSVTKAESIHSLQSMKYNLRNTFNTTPPVNANSRSQSVNHTPANHNENPVFSNPYFDNLQKDNLNFGGKNSNQSLASTEDKNQGMRYSILHYADSTLMPYGVNETLTNSNSINEPYVDGNFSSDDDEDASNDETSSHGDTNLMCTDAHGSSALRPNGQRPIDTASVSSKAKKNKSSTTSSKLRSTTSKLFDKKGAQPRRYSTIPDDIDIEDFDDELIYYDNNNIRFPYGSHQDNTNESSSLVGGGKIPHYRSLNLNFGARKPSKQIKGQRFLSLGYVPSSHVNGNKRNDIFPFPYMEHEQPYLDFDEYNEDAKMGMNDQIRAKRISSNRTHFLGDGYIIPRYSNEDLKSNRKGSTAKNVIYTLLGISLILSLGFVLGFFLASTKELANVSIVSIENPLVSQDELVFSIVIEALNPGWFAVSINDLELDIFAKSGYLGEQNIESGLETVLLGSVLNLESAVTFEGMFFHRKRSRHTGEIKLVSPGRNITGSRVTESPDAQKIISQTHGSEPTSLPDNSEKWSIISKHPFDLILRGVLKYNLPITSATKTVVVNKVGYVDPSVPS</sequence>
<dbReference type="PANTHER" id="PTHR28258:SF1">
    <property type="entry name" value="VACUOLAR SEGREGATION PROTEIN 7"/>
    <property type="match status" value="1"/>
</dbReference>
<evidence type="ECO:0000256" key="2">
    <source>
        <dbReference type="SAM" id="Phobius"/>
    </source>
</evidence>
<name>A0AAX4HEV0_9ASCO</name>
<keyword evidence="2" id="KW-0472">Membrane</keyword>
<dbReference type="GO" id="GO:0070772">
    <property type="term" value="C:PAS complex"/>
    <property type="evidence" value="ECO:0007669"/>
    <property type="project" value="TreeGrafter"/>
</dbReference>
<dbReference type="GO" id="GO:1903778">
    <property type="term" value="P:protein localization to vacuolar membrane"/>
    <property type="evidence" value="ECO:0007669"/>
    <property type="project" value="TreeGrafter"/>
</dbReference>
<keyword evidence="4" id="KW-1185">Reference proteome</keyword>
<dbReference type="GO" id="GO:0000011">
    <property type="term" value="P:vacuole inheritance"/>
    <property type="evidence" value="ECO:0007669"/>
    <property type="project" value="TreeGrafter"/>
</dbReference>
<feature type="region of interest" description="Disordered" evidence="1">
    <location>
        <begin position="1"/>
        <end position="60"/>
    </location>
</feature>
<dbReference type="AlphaFoldDB" id="A0AAX4HEV0"/>
<keyword evidence="2" id="KW-0812">Transmembrane</keyword>
<feature type="transmembrane region" description="Helical" evidence="2">
    <location>
        <begin position="667"/>
        <end position="689"/>
    </location>
</feature>
<feature type="compositionally biased region" description="Polar residues" evidence="1">
    <location>
        <begin position="140"/>
        <end position="159"/>
    </location>
</feature>
<dbReference type="InterPro" id="IPR024260">
    <property type="entry name" value="Vac7"/>
</dbReference>
<dbReference type="GeneID" id="88175435"/>
<proteinExistence type="predicted"/>
<protein>
    <recommendedName>
        <fullName evidence="5">Vacuolar segregation protein 7</fullName>
    </recommendedName>
</protein>
<reference evidence="3 4" key="1">
    <citation type="submission" date="2023-10" db="EMBL/GenBank/DDBJ databases">
        <title>Draft Genome Sequence of Candida saopaulonensis from a very Premature Infant with Sepsis.</title>
        <authorList>
            <person name="Ning Y."/>
            <person name="Dai R."/>
            <person name="Xiao M."/>
            <person name="Xu Y."/>
            <person name="Yan Q."/>
            <person name="Zhang L."/>
        </authorList>
    </citation>
    <scope>NUCLEOTIDE SEQUENCE [LARGE SCALE GENOMIC DNA]</scope>
    <source>
        <strain evidence="3 4">19XY460</strain>
    </source>
</reference>
<organism evidence="3 4">
    <name type="scientific">Australozyma saopauloensis</name>
    <dbReference type="NCBI Taxonomy" id="291208"/>
    <lineage>
        <taxon>Eukaryota</taxon>
        <taxon>Fungi</taxon>
        <taxon>Dikarya</taxon>
        <taxon>Ascomycota</taxon>
        <taxon>Saccharomycotina</taxon>
        <taxon>Pichiomycetes</taxon>
        <taxon>Metschnikowiaceae</taxon>
        <taxon>Australozyma</taxon>
    </lineage>
</organism>
<evidence type="ECO:0000313" key="3">
    <source>
        <dbReference type="EMBL" id="WPK27003.1"/>
    </source>
</evidence>
<evidence type="ECO:0000313" key="4">
    <source>
        <dbReference type="Proteomes" id="UP001338582"/>
    </source>
</evidence>
<dbReference type="RefSeq" id="XP_062879382.1">
    <property type="nucleotide sequence ID" value="XM_063023312.1"/>
</dbReference>
<keyword evidence="2" id="KW-1133">Transmembrane helix</keyword>